<gene>
    <name evidence="1" type="ORF">GWK09_11755</name>
</gene>
<evidence type="ECO:0000313" key="2">
    <source>
        <dbReference type="Proteomes" id="UP000468443"/>
    </source>
</evidence>
<dbReference type="Proteomes" id="UP000468443">
    <property type="component" value="Unassembled WGS sequence"/>
</dbReference>
<dbReference type="AlphaFoldDB" id="A0A6P0UDU2"/>
<dbReference type="RefSeq" id="WP_163693643.1">
    <property type="nucleotide sequence ID" value="NZ_FXTW01000004.1"/>
</dbReference>
<comment type="caution">
    <text evidence="1">The sequence shown here is derived from an EMBL/GenBank/DDBJ whole genome shotgun (WGS) entry which is preliminary data.</text>
</comment>
<protein>
    <recommendedName>
        <fullName evidence="3">Carboxypeptidase-like regulatory domain-containing protein</fullName>
    </recommendedName>
</protein>
<organism evidence="1 2">
    <name type="scientific">Muriicola jejuensis</name>
    <dbReference type="NCBI Taxonomy" id="504488"/>
    <lineage>
        <taxon>Bacteria</taxon>
        <taxon>Pseudomonadati</taxon>
        <taxon>Bacteroidota</taxon>
        <taxon>Flavobacteriia</taxon>
        <taxon>Flavobacteriales</taxon>
        <taxon>Flavobacteriaceae</taxon>
        <taxon>Muriicola</taxon>
    </lineage>
</organism>
<dbReference type="EMBL" id="JAABOP010000003">
    <property type="protein sequence ID" value="NER11197.1"/>
    <property type="molecule type" value="Genomic_DNA"/>
</dbReference>
<sequence length="494" mass="56603">MTKRIAFLLLLSLLPGLYLQGQTLSGYVRDMDTKEAIPYATVQIGASYGTIANEEGGFSLSLTGIPRDSVLVSSLGYAQKRIPYPDSGLEVVIYLEPSAIALDEVLLRDRQPTAEEIVREVRKAYPVNYSSTNQKYQVFYRGTSYMHFDDLKVEIEKATGIPREQIGRASKKLDSLARAVMESRLIEFRDYSGTVLMRERDSSKISIARATKLLDSRKDFSMDGVQKQAQGIILQYLDTSMTYKLKTGLFKIEDSLAFDRKVFMRDEKKNEFSKGEIRSSVLRTIKLSQWHELSFLEKLLDGDDYRYALKGASYFQGTPIYVVSFSPRKASSKYAGTLFVSARDFAVLKADYAYGEGKRGKKFNMKLLLGIKYIENKNRGTVIYKASENGVYQPYYITREEGNYIYLHRPLKFIENSSKRDKVLFDFSLEGEGREKQELLILSTQQLNPAEFQSLVEAEKVPYTQLKQFEPSIWQDQQIIQPLEEMKNFRVTEN</sequence>
<keyword evidence="2" id="KW-1185">Reference proteome</keyword>
<accession>A0A6P0UDU2</accession>
<dbReference type="InterPro" id="IPR008969">
    <property type="entry name" value="CarboxyPept-like_regulatory"/>
</dbReference>
<evidence type="ECO:0008006" key="3">
    <source>
        <dbReference type="Google" id="ProtNLM"/>
    </source>
</evidence>
<dbReference type="Pfam" id="PF13715">
    <property type="entry name" value="CarbopepD_reg_2"/>
    <property type="match status" value="1"/>
</dbReference>
<name>A0A6P0UDU2_9FLAO</name>
<reference evidence="1 2" key="1">
    <citation type="submission" date="2020-01" db="EMBL/GenBank/DDBJ databases">
        <title>Muriicola jejuensis KCTC 22299.</title>
        <authorList>
            <person name="Wang G."/>
        </authorList>
    </citation>
    <scope>NUCLEOTIDE SEQUENCE [LARGE SCALE GENOMIC DNA]</scope>
    <source>
        <strain evidence="1 2">KCTC 22299</strain>
    </source>
</reference>
<dbReference type="SUPFAM" id="SSF49464">
    <property type="entry name" value="Carboxypeptidase regulatory domain-like"/>
    <property type="match status" value="1"/>
</dbReference>
<proteinExistence type="predicted"/>
<evidence type="ECO:0000313" key="1">
    <source>
        <dbReference type="EMBL" id="NER11197.1"/>
    </source>
</evidence>